<dbReference type="SUPFAM" id="SSF51011">
    <property type="entry name" value="Glycosyl hydrolase domain"/>
    <property type="match status" value="1"/>
</dbReference>
<gene>
    <name evidence="5" type="ORF">IAB46_11790</name>
</gene>
<evidence type="ECO:0000313" key="6">
    <source>
        <dbReference type="Proteomes" id="UP000823927"/>
    </source>
</evidence>
<evidence type="ECO:0000259" key="4">
    <source>
        <dbReference type="Pfam" id="PF01229"/>
    </source>
</evidence>
<proteinExistence type="inferred from homology"/>
<keyword evidence="3" id="KW-0326">Glycosidase</keyword>
<accession>A0A9D1JRE9</accession>
<reference evidence="5" key="2">
    <citation type="journal article" date="2021" name="PeerJ">
        <title>Extensive microbial diversity within the chicken gut microbiome revealed by metagenomics and culture.</title>
        <authorList>
            <person name="Gilroy R."/>
            <person name="Ravi A."/>
            <person name="Getino M."/>
            <person name="Pursley I."/>
            <person name="Horton D.L."/>
            <person name="Alikhan N.F."/>
            <person name="Baker D."/>
            <person name="Gharbi K."/>
            <person name="Hall N."/>
            <person name="Watson M."/>
            <person name="Adriaenssens E.M."/>
            <person name="Foster-Nyarko E."/>
            <person name="Jarju S."/>
            <person name="Secka A."/>
            <person name="Antonio M."/>
            <person name="Oren A."/>
            <person name="Chaudhuri R.R."/>
            <person name="La Ragione R."/>
            <person name="Hildebrand F."/>
            <person name="Pallen M.J."/>
        </authorList>
    </citation>
    <scope>NUCLEOTIDE SEQUENCE</scope>
    <source>
        <strain evidence="5">CHK178-757</strain>
    </source>
</reference>
<dbReference type="EMBL" id="DVIT01000046">
    <property type="protein sequence ID" value="HIS48211.1"/>
    <property type="molecule type" value="Genomic_DNA"/>
</dbReference>
<dbReference type="Gene3D" id="3.20.20.80">
    <property type="entry name" value="Glycosidases"/>
    <property type="match status" value="1"/>
</dbReference>
<sequence length="343" mass="40181">MRHKTRCYKEENYDFFNAYRFLYKTVKENLPNAFVGGPMGIPHFPEGFMENFLKQCKDMGCIPDFVSILLFPYITEEKNGDISYRRTWNPDFELEEIARVRKMIQKAGIKAKLYVSEWNNTLSSRNYLNDSCFRGAYFISKLARLGEMVDLTGVWMASDWVSSYYDVGGMANGGNGLLTKNTICKPVFYAFQFLNSLGEQVIAKGEHYWVTKNGWKDYYILCFNYKSLEEKADFADDYGEDPRELKQLYENNVPVNICMDLTGMKDGEYVVKRRIISPKDGSLLWEWQKFDFDDTLSGQEIKYIRQICFPRIHRKKQTVQQGVLHITETLGAYEMVLIHIYME</sequence>
<evidence type="ECO:0000313" key="5">
    <source>
        <dbReference type="EMBL" id="HIS48211.1"/>
    </source>
</evidence>
<comment type="similarity">
    <text evidence="1">Belongs to the glycosyl hydrolase 39 family.</text>
</comment>
<dbReference type="Gene3D" id="2.60.40.1500">
    <property type="entry name" value="Glycosyl hydrolase domain, family 39"/>
    <property type="match status" value="1"/>
</dbReference>
<dbReference type="SUPFAM" id="SSF51445">
    <property type="entry name" value="(Trans)glycosidases"/>
    <property type="match status" value="1"/>
</dbReference>
<keyword evidence="2" id="KW-0378">Hydrolase</keyword>
<evidence type="ECO:0000256" key="1">
    <source>
        <dbReference type="ARBA" id="ARBA00008875"/>
    </source>
</evidence>
<organism evidence="5 6">
    <name type="scientific">Candidatus Scybalocola faecigallinarum</name>
    <dbReference type="NCBI Taxonomy" id="2840941"/>
    <lineage>
        <taxon>Bacteria</taxon>
        <taxon>Bacillati</taxon>
        <taxon>Bacillota</taxon>
        <taxon>Clostridia</taxon>
        <taxon>Lachnospirales</taxon>
        <taxon>Lachnospiraceae</taxon>
        <taxon>Lachnospiraceae incertae sedis</taxon>
        <taxon>Candidatus Scybalocola (ex Gilroy et al. 2021)</taxon>
    </lineage>
</organism>
<dbReference type="AlphaFoldDB" id="A0A9D1JRE9"/>
<name>A0A9D1JRE9_9FIRM</name>
<comment type="caution">
    <text evidence="5">The sequence shown here is derived from an EMBL/GenBank/DDBJ whole genome shotgun (WGS) entry which is preliminary data.</text>
</comment>
<dbReference type="Pfam" id="PF01229">
    <property type="entry name" value="Glyco_hydro_39"/>
    <property type="match status" value="1"/>
</dbReference>
<feature type="domain" description="Glycosyl hydrolases family 39 N-terminal catalytic" evidence="4">
    <location>
        <begin position="11"/>
        <end position="322"/>
    </location>
</feature>
<protein>
    <recommendedName>
        <fullName evidence="4">Glycosyl hydrolases family 39 N-terminal catalytic domain-containing protein</fullName>
    </recommendedName>
</protein>
<reference evidence="5" key="1">
    <citation type="submission" date="2020-10" db="EMBL/GenBank/DDBJ databases">
        <authorList>
            <person name="Gilroy R."/>
        </authorList>
    </citation>
    <scope>NUCLEOTIDE SEQUENCE</scope>
    <source>
        <strain evidence="5">CHK178-757</strain>
    </source>
</reference>
<dbReference type="Proteomes" id="UP000823927">
    <property type="component" value="Unassembled WGS sequence"/>
</dbReference>
<evidence type="ECO:0000256" key="2">
    <source>
        <dbReference type="ARBA" id="ARBA00022801"/>
    </source>
</evidence>
<dbReference type="GO" id="GO:0016798">
    <property type="term" value="F:hydrolase activity, acting on glycosyl bonds"/>
    <property type="evidence" value="ECO:0007669"/>
    <property type="project" value="UniProtKB-KW"/>
</dbReference>
<evidence type="ECO:0000256" key="3">
    <source>
        <dbReference type="ARBA" id="ARBA00023295"/>
    </source>
</evidence>
<dbReference type="InterPro" id="IPR017853">
    <property type="entry name" value="GH"/>
</dbReference>
<dbReference type="InterPro" id="IPR049166">
    <property type="entry name" value="GH39_cat"/>
</dbReference>